<dbReference type="EMBL" id="QICS01000006">
    <property type="protein sequence ID" value="PXV89543.1"/>
    <property type="molecule type" value="Genomic_DNA"/>
</dbReference>
<keyword evidence="3" id="KW-1185">Reference proteome</keyword>
<dbReference type="Proteomes" id="UP000247523">
    <property type="component" value="Unassembled WGS sequence"/>
</dbReference>
<gene>
    <name evidence="1" type="ORF">C8E03_106195</name>
    <name evidence="2" type="ORF">CG710_004660</name>
</gene>
<dbReference type="EMBL" id="NOKA02000004">
    <property type="protein sequence ID" value="RDY32278.1"/>
    <property type="molecule type" value="Genomic_DNA"/>
</dbReference>
<proteinExistence type="predicted"/>
<reference evidence="1 4" key="2">
    <citation type="submission" date="2018-05" db="EMBL/GenBank/DDBJ databases">
        <title>Genomic Encyclopedia of Type Strains, Phase IV (KMG-IV): sequencing the most valuable type-strain genomes for metagenomic binning, comparative biology and taxonomic classification.</title>
        <authorList>
            <person name="Goeker M."/>
        </authorList>
    </citation>
    <scope>NUCLEOTIDE SEQUENCE [LARGE SCALE GENOMIC DNA]</scope>
    <source>
        <strain evidence="1 4">DSM 28816</strain>
    </source>
</reference>
<evidence type="ECO:0000313" key="1">
    <source>
        <dbReference type="EMBL" id="PXV89543.1"/>
    </source>
</evidence>
<reference evidence="2 3" key="1">
    <citation type="journal article" date="2017" name="Genome Announc.">
        <title>Draft Genome Sequence of a Sporulating and Motile Strain of Lachnotalea glycerini Isolated from Water in Quebec City, Canada.</title>
        <authorList>
            <person name="Maheux A.F."/>
            <person name="Boudreau D.K."/>
            <person name="Berube E."/>
            <person name="Boissinot M."/>
            <person name="Raymond F."/>
            <person name="Brodeur S."/>
            <person name="Corbeil J."/>
            <person name="Isabel S."/>
            <person name="Omar R.F."/>
            <person name="Bergeron M.G."/>
        </authorList>
    </citation>
    <scope>NUCLEOTIDE SEQUENCE [LARGE SCALE GENOMIC DNA]</scope>
    <source>
        <strain evidence="2 3">CCRI-19302</strain>
    </source>
</reference>
<dbReference type="AlphaFoldDB" id="A0A255IM96"/>
<name>A0A255IM96_9FIRM</name>
<organism evidence="2 3">
    <name type="scientific">Lachnotalea glycerini</name>
    <dbReference type="NCBI Taxonomy" id="1763509"/>
    <lineage>
        <taxon>Bacteria</taxon>
        <taxon>Bacillati</taxon>
        <taxon>Bacillota</taxon>
        <taxon>Clostridia</taxon>
        <taxon>Lachnospirales</taxon>
        <taxon>Lachnospiraceae</taxon>
        <taxon>Lachnotalea</taxon>
    </lineage>
</organism>
<accession>A0A255IM96</accession>
<evidence type="ECO:0000313" key="2">
    <source>
        <dbReference type="EMBL" id="RDY32278.1"/>
    </source>
</evidence>
<protein>
    <submittedName>
        <fullName evidence="2">Uncharacterized protein</fullName>
    </submittedName>
</protein>
<reference evidence="2" key="3">
    <citation type="submission" date="2018-07" db="EMBL/GenBank/DDBJ databases">
        <authorList>
            <person name="Quirk P.G."/>
            <person name="Krulwich T.A."/>
        </authorList>
    </citation>
    <scope>NUCLEOTIDE SEQUENCE</scope>
    <source>
        <strain evidence="2">CCRI-19302</strain>
    </source>
</reference>
<comment type="caution">
    <text evidence="2">The sequence shown here is derived from an EMBL/GenBank/DDBJ whole genome shotgun (WGS) entry which is preliminary data.</text>
</comment>
<sequence length="488" mass="58034">MGQLDEALYNERRNAIPSWQGYHYQGMTALLYFLKELVNKFEEDENGVLAGNLKIKIEWLEDFIIFDNNEIKKIYQIKKTITKKNRAEVLENFIIQYKIMNNESIKWILGYDSTEVTDLSIDEEEFNKICKDCIENKWIKQITLLLENKDINYWKINLNLQNKESYCKDIRSFIRKTLDLEGKAYIKISDIEGICEENLKPLINILNNCATDFSDFKKRLSFKEININTIDDECINQINKMTSYIKNKNNALSTHDILDKLYTDMYKKMMKLEKKEDQDDFKYELYDVQRVFLDKDNSSFRWEAALYREKEKLLRFLDEEACPKCSKNVENCPNCLLDTIKEWDMKKIIDNINLEYDFFSSENEAESINNKISDVKHDFFVEVIEKFRTSMNLENNGVIGLNHYYALSSLIGGGSKRNENILTGILNNYWKHSDVYRDYESIITQNYNYKLSEENLSFLENTQEEQGKFPLFNVVRKTEFIDYEEVEK</sequence>
<dbReference type="OrthoDB" id="9149748at2"/>
<dbReference type="Proteomes" id="UP000216411">
    <property type="component" value="Unassembled WGS sequence"/>
</dbReference>
<evidence type="ECO:0000313" key="3">
    <source>
        <dbReference type="Proteomes" id="UP000216411"/>
    </source>
</evidence>
<dbReference type="RefSeq" id="WP_094376700.1">
    <property type="nucleotide sequence ID" value="NZ_NOKA02000004.1"/>
</dbReference>
<evidence type="ECO:0000313" key="4">
    <source>
        <dbReference type="Proteomes" id="UP000247523"/>
    </source>
</evidence>